<organism evidence="1 2">
    <name type="scientific">Shinella curvata</name>
    <dbReference type="NCBI Taxonomy" id="1817964"/>
    <lineage>
        <taxon>Bacteria</taxon>
        <taxon>Pseudomonadati</taxon>
        <taxon>Pseudomonadota</taxon>
        <taxon>Alphaproteobacteria</taxon>
        <taxon>Hyphomicrobiales</taxon>
        <taxon>Rhizobiaceae</taxon>
        <taxon>Shinella</taxon>
    </lineage>
</organism>
<reference evidence="1" key="1">
    <citation type="submission" date="2022-04" db="EMBL/GenBank/DDBJ databases">
        <title>Shinella lacus sp. nov., a novel member of the genus Shinella from water.</title>
        <authorList>
            <person name="Deng Y."/>
        </authorList>
    </citation>
    <scope>NUCLEOTIDE SEQUENCE</scope>
    <source>
        <strain evidence="1">JCM 31239</strain>
    </source>
</reference>
<gene>
    <name evidence="1" type="ORF">GB928_025640</name>
</gene>
<comment type="caution">
    <text evidence="1">The sequence shown here is derived from an EMBL/GenBank/DDBJ whole genome shotgun (WGS) entry which is preliminary data.</text>
</comment>
<keyword evidence="2" id="KW-1185">Reference proteome</keyword>
<proteinExistence type="predicted"/>
<evidence type="ECO:0000313" key="1">
    <source>
        <dbReference type="EMBL" id="MDO6124575.1"/>
    </source>
</evidence>
<name>A0ABT8XLJ3_9HYPH</name>
<dbReference type="RefSeq" id="WP_244763904.1">
    <property type="nucleotide sequence ID" value="NZ_JALJCJ010000010.1"/>
</dbReference>
<dbReference type="EMBL" id="WHSC02000014">
    <property type="protein sequence ID" value="MDO6124575.1"/>
    <property type="molecule type" value="Genomic_DNA"/>
</dbReference>
<protein>
    <submittedName>
        <fullName evidence="1">Uncharacterized protein</fullName>
    </submittedName>
</protein>
<evidence type="ECO:0000313" key="2">
    <source>
        <dbReference type="Proteomes" id="UP001177080"/>
    </source>
</evidence>
<dbReference type="Proteomes" id="UP001177080">
    <property type="component" value="Unassembled WGS sequence"/>
</dbReference>
<accession>A0ABT8XLJ3</accession>
<sequence>MKDVAIDILLDATEIIPPRRCAQARRAMVCACCGESGQPMDDDGCGICDGCLGMPALAADNPDGLDYSAAFPHLSLITRYR</sequence>